<keyword evidence="1" id="KW-1015">Disulfide bond</keyword>
<keyword evidence="4" id="KW-1185">Reference proteome</keyword>
<feature type="domain" description="EGF-like" evidence="2">
    <location>
        <begin position="1"/>
        <end position="34"/>
    </location>
</feature>
<gene>
    <name evidence="3" type="ORF">PEVE_00013573</name>
</gene>
<protein>
    <recommendedName>
        <fullName evidence="2">EGF-like domain-containing protein</fullName>
    </recommendedName>
</protein>
<dbReference type="Pfam" id="PF00008">
    <property type="entry name" value="EGF"/>
    <property type="match status" value="1"/>
</dbReference>
<comment type="caution">
    <text evidence="1">Lacks conserved residue(s) required for the propagation of feature annotation.</text>
</comment>
<proteinExistence type="predicted"/>
<feature type="disulfide bond" evidence="1">
    <location>
        <begin position="24"/>
        <end position="33"/>
    </location>
</feature>
<dbReference type="Gene3D" id="2.10.25.10">
    <property type="entry name" value="Laminin"/>
    <property type="match status" value="1"/>
</dbReference>
<dbReference type="PROSITE" id="PS00022">
    <property type="entry name" value="EGF_1"/>
    <property type="match status" value="1"/>
</dbReference>
<dbReference type="InterPro" id="IPR000742">
    <property type="entry name" value="EGF"/>
</dbReference>
<evidence type="ECO:0000313" key="4">
    <source>
        <dbReference type="Proteomes" id="UP001159427"/>
    </source>
</evidence>
<organism evidence="3 4">
    <name type="scientific">Porites evermanni</name>
    <dbReference type="NCBI Taxonomy" id="104178"/>
    <lineage>
        <taxon>Eukaryota</taxon>
        <taxon>Metazoa</taxon>
        <taxon>Cnidaria</taxon>
        <taxon>Anthozoa</taxon>
        <taxon>Hexacorallia</taxon>
        <taxon>Scleractinia</taxon>
        <taxon>Fungiina</taxon>
        <taxon>Poritidae</taxon>
        <taxon>Porites</taxon>
    </lineage>
</organism>
<keyword evidence="1" id="KW-0245">EGF-like domain</keyword>
<evidence type="ECO:0000256" key="1">
    <source>
        <dbReference type="PROSITE-ProRule" id="PRU00076"/>
    </source>
</evidence>
<reference evidence="3 4" key="1">
    <citation type="submission" date="2022-05" db="EMBL/GenBank/DDBJ databases">
        <authorList>
            <consortium name="Genoscope - CEA"/>
            <person name="William W."/>
        </authorList>
    </citation>
    <scope>NUCLEOTIDE SEQUENCE [LARGE SCALE GENOMIC DNA]</scope>
</reference>
<sequence>MSSPCQNGGTCVANYKYHSFDCRCKAGFFGEFCEKVAKSCQDVYNQLAEKTLCPFLLNTDFILYRLNVTQLVTLLLDSELVSVLCHFGNFGCGDGGWTPVMKMNGSKQTFHYDSSLWSNKEAFKLDGGRTGFDSQETKLPSYWNTSFSKICLGMKINNQINFIVINKQANSLYSQDNSD</sequence>
<evidence type="ECO:0000259" key="2">
    <source>
        <dbReference type="PROSITE" id="PS50026"/>
    </source>
</evidence>
<dbReference type="PROSITE" id="PS01186">
    <property type="entry name" value="EGF_2"/>
    <property type="match status" value="1"/>
</dbReference>
<dbReference type="PROSITE" id="PS50026">
    <property type="entry name" value="EGF_3"/>
    <property type="match status" value="1"/>
</dbReference>
<comment type="caution">
    <text evidence="3">The sequence shown here is derived from an EMBL/GenBank/DDBJ whole genome shotgun (WGS) entry which is preliminary data.</text>
</comment>
<feature type="disulfide bond" evidence="1">
    <location>
        <begin position="5"/>
        <end position="22"/>
    </location>
</feature>
<dbReference type="CDD" id="cd00054">
    <property type="entry name" value="EGF_CA"/>
    <property type="match status" value="1"/>
</dbReference>
<dbReference type="Proteomes" id="UP001159427">
    <property type="component" value="Unassembled WGS sequence"/>
</dbReference>
<name>A0ABN8M120_9CNID</name>
<dbReference type="EMBL" id="CALNXI010000200">
    <property type="protein sequence ID" value="CAH3021961.1"/>
    <property type="molecule type" value="Genomic_DNA"/>
</dbReference>
<accession>A0ABN8M120</accession>
<evidence type="ECO:0000313" key="3">
    <source>
        <dbReference type="EMBL" id="CAH3021961.1"/>
    </source>
</evidence>
<dbReference type="SUPFAM" id="SSF57196">
    <property type="entry name" value="EGF/Laminin"/>
    <property type="match status" value="1"/>
</dbReference>